<sequence>MIQDSDNELGDHKASEAKTSASKSTTTPINQHGLIENKTPKLKTNLNNVIALIQQNLFK</sequence>
<evidence type="ECO:0000313" key="2">
    <source>
        <dbReference type="EMBL" id="EXX71413.1"/>
    </source>
</evidence>
<proteinExistence type="predicted"/>
<feature type="region of interest" description="Disordered" evidence="1">
    <location>
        <begin position="1"/>
        <end position="41"/>
    </location>
</feature>
<dbReference type="Proteomes" id="UP000022910">
    <property type="component" value="Unassembled WGS sequence"/>
</dbReference>
<organism evidence="2 3">
    <name type="scientific">Rhizophagus irregularis (strain DAOM 197198w)</name>
    <name type="common">Glomus intraradices</name>
    <dbReference type="NCBI Taxonomy" id="1432141"/>
    <lineage>
        <taxon>Eukaryota</taxon>
        <taxon>Fungi</taxon>
        <taxon>Fungi incertae sedis</taxon>
        <taxon>Mucoromycota</taxon>
        <taxon>Glomeromycotina</taxon>
        <taxon>Glomeromycetes</taxon>
        <taxon>Glomerales</taxon>
        <taxon>Glomeraceae</taxon>
        <taxon>Rhizophagus</taxon>
    </lineage>
</organism>
<name>A0A015MX85_RHIIW</name>
<protein>
    <submittedName>
        <fullName evidence="2">Uncharacterized protein</fullName>
    </submittedName>
</protein>
<comment type="caution">
    <text evidence="2">The sequence shown here is derived from an EMBL/GenBank/DDBJ whole genome shotgun (WGS) entry which is preliminary data.</text>
</comment>
<keyword evidence="3" id="KW-1185">Reference proteome</keyword>
<gene>
    <name evidence="2" type="ORF">RirG_078700</name>
</gene>
<reference evidence="2 3" key="1">
    <citation type="submission" date="2014-02" db="EMBL/GenBank/DDBJ databases">
        <title>Single nucleus genome sequencing reveals high similarity among nuclei of an endomycorrhizal fungus.</title>
        <authorList>
            <person name="Lin K."/>
            <person name="Geurts R."/>
            <person name="Zhang Z."/>
            <person name="Limpens E."/>
            <person name="Saunders D.G."/>
            <person name="Mu D."/>
            <person name="Pang E."/>
            <person name="Cao H."/>
            <person name="Cha H."/>
            <person name="Lin T."/>
            <person name="Zhou Q."/>
            <person name="Shang Y."/>
            <person name="Li Y."/>
            <person name="Ivanov S."/>
            <person name="Sharma T."/>
            <person name="Velzen R.V."/>
            <person name="Ruijter N.D."/>
            <person name="Aanen D.K."/>
            <person name="Win J."/>
            <person name="Kamoun S."/>
            <person name="Bisseling T."/>
            <person name="Huang S."/>
        </authorList>
    </citation>
    <scope>NUCLEOTIDE SEQUENCE [LARGE SCALE GENOMIC DNA]</scope>
    <source>
        <strain evidence="3">DAOM197198w</strain>
    </source>
</reference>
<evidence type="ECO:0000256" key="1">
    <source>
        <dbReference type="SAM" id="MobiDB-lite"/>
    </source>
</evidence>
<feature type="compositionally biased region" description="Low complexity" evidence="1">
    <location>
        <begin position="17"/>
        <end position="27"/>
    </location>
</feature>
<dbReference type="AlphaFoldDB" id="A0A015MX85"/>
<dbReference type="EMBL" id="JEMT01016129">
    <property type="protein sequence ID" value="EXX71413.1"/>
    <property type="molecule type" value="Genomic_DNA"/>
</dbReference>
<accession>A0A015MX85</accession>
<evidence type="ECO:0000313" key="3">
    <source>
        <dbReference type="Proteomes" id="UP000022910"/>
    </source>
</evidence>
<dbReference type="HOGENOM" id="CLU_2962060_0_0_1"/>